<dbReference type="Proteomes" id="UP000632273">
    <property type="component" value="Unassembled WGS sequence"/>
</dbReference>
<evidence type="ECO:0000313" key="2">
    <source>
        <dbReference type="EMBL" id="GGE96546.1"/>
    </source>
</evidence>
<dbReference type="InterPro" id="IPR053935">
    <property type="entry name" value="VKGC_lumenal_dom"/>
</dbReference>
<protein>
    <recommendedName>
        <fullName evidence="1">Vitamin K-dependent gamma-carboxylase lumenal domain-containing protein</fullName>
    </recommendedName>
</protein>
<comment type="caution">
    <text evidence="2">The sequence shown here is derived from an EMBL/GenBank/DDBJ whole genome shotgun (WGS) entry which is preliminary data.</text>
</comment>
<organism evidence="2 3">
    <name type="scientific">Hymenobacter cavernae</name>
    <dbReference type="NCBI Taxonomy" id="2044852"/>
    <lineage>
        <taxon>Bacteria</taxon>
        <taxon>Pseudomonadati</taxon>
        <taxon>Bacteroidota</taxon>
        <taxon>Cytophagia</taxon>
        <taxon>Cytophagales</taxon>
        <taxon>Hymenobacteraceae</taxon>
        <taxon>Hymenobacter</taxon>
    </lineage>
</organism>
<gene>
    <name evidence="2" type="ORF">GCM10011383_04150</name>
</gene>
<proteinExistence type="predicted"/>
<sequence length="105" mass="11818">MMLRTKSGGLSYRVRCPDGRVGIVHPSTYLTPRQCRKLLAQPDAILQFAHFLAAEYARRGITPVAVYADSWVQLNHRPPKPLVRPDVNLAAQPRILGHYSWIAAE</sequence>
<reference evidence="3" key="1">
    <citation type="journal article" date="2019" name="Int. J. Syst. Evol. Microbiol.">
        <title>The Global Catalogue of Microorganisms (GCM) 10K type strain sequencing project: providing services to taxonomists for standard genome sequencing and annotation.</title>
        <authorList>
            <consortium name="The Broad Institute Genomics Platform"/>
            <consortium name="The Broad Institute Genome Sequencing Center for Infectious Disease"/>
            <person name="Wu L."/>
            <person name="Ma J."/>
        </authorList>
    </citation>
    <scope>NUCLEOTIDE SEQUENCE [LARGE SCALE GENOMIC DNA]</scope>
    <source>
        <strain evidence="3">CGMCC 1.15197</strain>
    </source>
</reference>
<name>A0ABQ1TJ51_9BACT</name>
<accession>A0ABQ1TJ51</accession>
<keyword evidence="3" id="KW-1185">Reference proteome</keyword>
<feature type="domain" description="Vitamin K-dependent gamma-carboxylase lumenal" evidence="1">
    <location>
        <begin position="1"/>
        <end position="103"/>
    </location>
</feature>
<dbReference type="EMBL" id="BMHT01000001">
    <property type="protein sequence ID" value="GGE96546.1"/>
    <property type="molecule type" value="Genomic_DNA"/>
</dbReference>
<dbReference type="Pfam" id="PF22777">
    <property type="entry name" value="VKGC_lumenal_dom"/>
    <property type="match status" value="1"/>
</dbReference>
<evidence type="ECO:0000313" key="3">
    <source>
        <dbReference type="Proteomes" id="UP000632273"/>
    </source>
</evidence>
<evidence type="ECO:0000259" key="1">
    <source>
        <dbReference type="Pfam" id="PF22777"/>
    </source>
</evidence>